<proteinExistence type="predicted"/>
<gene>
    <name evidence="1" type="ORF">QQX98_000021</name>
</gene>
<keyword evidence="2" id="KW-1185">Reference proteome</keyword>
<comment type="caution">
    <text evidence="1">The sequence shown here is derived from an EMBL/GenBank/DDBJ whole genome shotgun (WGS) entry which is preliminary data.</text>
</comment>
<dbReference type="Proteomes" id="UP001498476">
    <property type="component" value="Unassembled WGS sequence"/>
</dbReference>
<dbReference type="EMBL" id="JAZAVJ010000001">
    <property type="protein sequence ID" value="KAK7425107.1"/>
    <property type="molecule type" value="Genomic_DNA"/>
</dbReference>
<reference evidence="1 2" key="1">
    <citation type="journal article" date="2025" name="Microbiol. Resour. Announc.">
        <title>Draft genome sequences for Neonectria magnoliae and Neonectria punicea, canker pathogens of Liriodendron tulipifera and Acer saccharum in West Virginia.</title>
        <authorList>
            <person name="Petronek H.M."/>
            <person name="Kasson M.T."/>
            <person name="Metheny A.M."/>
            <person name="Stauder C.M."/>
            <person name="Lovett B."/>
            <person name="Lynch S.C."/>
            <person name="Garnas J.R."/>
            <person name="Kasson L.R."/>
            <person name="Stajich J.E."/>
        </authorList>
    </citation>
    <scope>NUCLEOTIDE SEQUENCE [LARGE SCALE GENOMIC DNA]</scope>
    <source>
        <strain evidence="1 2">NRRL 64653</strain>
    </source>
</reference>
<organism evidence="1 2">
    <name type="scientific">Neonectria punicea</name>
    <dbReference type="NCBI Taxonomy" id="979145"/>
    <lineage>
        <taxon>Eukaryota</taxon>
        <taxon>Fungi</taxon>
        <taxon>Dikarya</taxon>
        <taxon>Ascomycota</taxon>
        <taxon>Pezizomycotina</taxon>
        <taxon>Sordariomycetes</taxon>
        <taxon>Hypocreomycetidae</taxon>
        <taxon>Hypocreales</taxon>
        <taxon>Nectriaceae</taxon>
        <taxon>Neonectria</taxon>
    </lineage>
</organism>
<evidence type="ECO:0000313" key="2">
    <source>
        <dbReference type="Proteomes" id="UP001498476"/>
    </source>
</evidence>
<sequence length="366" mass="41894">MDPQTNQDESETISMLESHHKQVFSQALMNILSSDVAEFTYAQILDGLPTVESMQESYVWMEGHPVYELNHSKLCDGFLEKAKEFRAQFDPLQLTFKTSLLIAFQHTAPGTKAFHLRLIEMIVVACHQIGAYLYELDGGIHKHQLHQDWRDERYLKLGNGMHPDGYLLPHSAFFHISYQYPDQYPRGNADVAGYWAEGKIFGGVVVFDRGETDQECKEVWIHGASVDGPRTLYPPTTEQFNSLVAFLLADTDSREKTPFPLPIHGTTQNRPRWRAYEAFADYHIFRDRYERKMPAQRPEPTPPHRITGVDWPELEDDWYVLQQSQAGWQGLPVDEEGVVAAQERLRNITPSSPLWAAIFGGQEDAA</sequence>
<protein>
    <submittedName>
        <fullName evidence="1">Uncharacterized protein</fullName>
    </submittedName>
</protein>
<evidence type="ECO:0000313" key="1">
    <source>
        <dbReference type="EMBL" id="KAK7425107.1"/>
    </source>
</evidence>
<name>A0ABR1HVX5_9HYPO</name>
<accession>A0ABR1HVX5</accession>